<accession>A0A0K9NNJ6</accession>
<evidence type="ECO:0000313" key="1">
    <source>
        <dbReference type="EMBL" id="KMZ57560.1"/>
    </source>
</evidence>
<gene>
    <name evidence="1" type="ORF">ZOSMA_853G00030</name>
</gene>
<evidence type="ECO:0000313" key="2">
    <source>
        <dbReference type="Proteomes" id="UP000036987"/>
    </source>
</evidence>
<dbReference type="STRING" id="29655.A0A0K9NNJ6"/>
<dbReference type="Proteomes" id="UP000036987">
    <property type="component" value="Unassembled WGS sequence"/>
</dbReference>
<organism evidence="1 2">
    <name type="scientific">Zostera marina</name>
    <name type="common">Eelgrass</name>
    <dbReference type="NCBI Taxonomy" id="29655"/>
    <lineage>
        <taxon>Eukaryota</taxon>
        <taxon>Viridiplantae</taxon>
        <taxon>Streptophyta</taxon>
        <taxon>Embryophyta</taxon>
        <taxon>Tracheophyta</taxon>
        <taxon>Spermatophyta</taxon>
        <taxon>Magnoliopsida</taxon>
        <taxon>Liliopsida</taxon>
        <taxon>Zosteraceae</taxon>
        <taxon>Zostera</taxon>
    </lineage>
</organism>
<keyword evidence="2" id="KW-1185">Reference proteome</keyword>
<reference evidence="2" key="1">
    <citation type="journal article" date="2016" name="Nature">
        <title>The genome of the seagrass Zostera marina reveals angiosperm adaptation to the sea.</title>
        <authorList>
            <person name="Olsen J.L."/>
            <person name="Rouze P."/>
            <person name="Verhelst B."/>
            <person name="Lin Y.-C."/>
            <person name="Bayer T."/>
            <person name="Collen J."/>
            <person name="Dattolo E."/>
            <person name="De Paoli E."/>
            <person name="Dittami S."/>
            <person name="Maumus F."/>
            <person name="Michel G."/>
            <person name="Kersting A."/>
            <person name="Lauritano C."/>
            <person name="Lohaus R."/>
            <person name="Toepel M."/>
            <person name="Tonon T."/>
            <person name="Vanneste K."/>
            <person name="Amirebrahimi M."/>
            <person name="Brakel J."/>
            <person name="Bostroem C."/>
            <person name="Chovatia M."/>
            <person name="Grimwood J."/>
            <person name="Jenkins J.W."/>
            <person name="Jueterbock A."/>
            <person name="Mraz A."/>
            <person name="Stam W.T."/>
            <person name="Tice H."/>
            <person name="Bornberg-Bauer E."/>
            <person name="Green P.J."/>
            <person name="Pearson G.A."/>
            <person name="Procaccini G."/>
            <person name="Duarte C.M."/>
            <person name="Schmutz J."/>
            <person name="Reusch T.B.H."/>
            <person name="Van de Peer Y."/>
        </authorList>
    </citation>
    <scope>NUCLEOTIDE SEQUENCE [LARGE SCALE GENOMIC DNA]</scope>
    <source>
        <strain evidence="2">cv. Finnish</strain>
    </source>
</reference>
<comment type="caution">
    <text evidence="1">The sequence shown here is derived from an EMBL/GenBank/DDBJ whole genome shotgun (WGS) entry which is preliminary data.</text>
</comment>
<dbReference type="EMBL" id="LFYR01002050">
    <property type="protein sequence ID" value="KMZ57560.1"/>
    <property type="molecule type" value="Genomic_DNA"/>
</dbReference>
<dbReference type="OrthoDB" id="773653at2759"/>
<dbReference type="AlphaFoldDB" id="A0A0K9NNJ6"/>
<name>A0A0K9NNJ6_ZOSMR</name>
<sequence length="42" mass="4813">MRAKPIIIDPGLYLSNKFDLALATEHRELPSTFKLFTDNTFS</sequence>
<protein>
    <submittedName>
        <fullName evidence="1">Uncharacterized protein</fullName>
    </submittedName>
</protein>
<proteinExistence type="predicted"/>